<name>A0AAD9NPG1_RIDPI</name>
<gene>
    <name evidence="2" type="ORF">NP493_570g01033</name>
</gene>
<dbReference type="EMBL" id="JAODUO010000569">
    <property type="protein sequence ID" value="KAK2177952.1"/>
    <property type="molecule type" value="Genomic_DNA"/>
</dbReference>
<feature type="compositionally biased region" description="Basic residues" evidence="1">
    <location>
        <begin position="44"/>
        <end position="63"/>
    </location>
</feature>
<evidence type="ECO:0000313" key="3">
    <source>
        <dbReference type="Proteomes" id="UP001209878"/>
    </source>
</evidence>
<evidence type="ECO:0008006" key="4">
    <source>
        <dbReference type="Google" id="ProtNLM"/>
    </source>
</evidence>
<comment type="caution">
    <text evidence="2">The sequence shown here is derived from an EMBL/GenBank/DDBJ whole genome shotgun (WGS) entry which is preliminary data.</text>
</comment>
<reference evidence="2" key="1">
    <citation type="journal article" date="2023" name="Mol. Biol. Evol.">
        <title>Third-Generation Sequencing Reveals the Adaptive Role of the Epigenome in Three Deep-Sea Polychaetes.</title>
        <authorList>
            <person name="Perez M."/>
            <person name="Aroh O."/>
            <person name="Sun Y."/>
            <person name="Lan Y."/>
            <person name="Juniper S.K."/>
            <person name="Young C.R."/>
            <person name="Angers B."/>
            <person name="Qian P.Y."/>
        </authorList>
    </citation>
    <scope>NUCLEOTIDE SEQUENCE</scope>
    <source>
        <strain evidence="2">R07B-5</strain>
    </source>
</reference>
<evidence type="ECO:0000256" key="1">
    <source>
        <dbReference type="SAM" id="MobiDB-lite"/>
    </source>
</evidence>
<dbReference type="AlphaFoldDB" id="A0AAD9NPG1"/>
<keyword evidence="3" id="KW-1185">Reference proteome</keyword>
<proteinExistence type="predicted"/>
<accession>A0AAD9NPG1</accession>
<protein>
    <recommendedName>
        <fullName evidence="4">RIIa domain-containing protein</fullName>
    </recommendedName>
</protein>
<organism evidence="2 3">
    <name type="scientific">Ridgeia piscesae</name>
    <name type="common">Tubeworm</name>
    <dbReference type="NCBI Taxonomy" id="27915"/>
    <lineage>
        <taxon>Eukaryota</taxon>
        <taxon>Metazoa</taxon>
        <taxon>Spiralia</taxon>
        <taxon>Lophotrochozoa</taxon>
        <taxon>Annelida</taxon>
        <taxon>Polychaeta</taxon>
        <taxon>Sedentaria</taxon>
        <taxon>Canalipalpata</taxon>
        <taxon>Sabellida</taxon>
        <taxon>Siboglinidae</taxon>
        <taxon>Ridgeia</taxon>
    </lineage>
</organism>
<evidence type="ECO:0000313" key="2">
    <source>
        <dbReference type="EMBL" id="KAK2177952.1"/>
    </source>
</evidence>
<dbReference type="Proteomes" id="UP001209878">
    <property type="component" value="Unassembled WGS sequence"/>
</dbReference>
<feature type="region of interest" description="Disordered" evidence="1">
    <location>
        <begin position="44"/>
        <end position="76"/>
    </location>
</feature>
<sequence length="220" mass="24328">MTQCSDLKPEVLRLVNELTIGVLTDQPDSVAAYCADHLEAKLRRRDGRSSKRRHLVKRRTMHPSHHEDLKQTTPPDECVRASFGVTSGMQQMDDIKDEMFLVCQAGTGVGPGEGRAATQRYRYELPAGVAQGVSVLAGHKDVVTQCHVTYSYVLTSSLGGECNLPNPIAAMAVSPDRKFFATGCCFLMTQITLWRTKVLSVRGTLKVGERFVQHTIYISC</sequence>